<dbReference type="InterPro" id="IPR027443">
    <property type="entry name" value="IPNS-like_sf"/>
</dbReference>
<evidence type="ECO:0000259" key="4">
    <source>
        <dbReference type="PROSITE" id="PS51471"/>
    </source>
</evidence>
<feature type="region of interest" description="Disordered" evidence="3">
    <location>
        <begin position="1"/>
        <end position="36"/>
    </location>
</feature>
<keyword evidence="2" id="KW-0479">Metal-binding</keyword>
<dbReference type="InterPro" id="IPR044861">
    <property type="entry name" value="IPNS-like_FE2OG_OXY"/>
</dbReference>
<keyword evidence="2" id="KW-0560">Oxidoreductase</keyword>
<proteinExistence type="inferred from homology"/>
<dbReference type="Gene3D" id="2.60.120.330">
    <property type="entry name" value="B-lactam Antibiotic, Isopenicillin N Synthase, Chain"/>
    <property type="match status" value="1"/>
</dbReference>
<gene>
    <name evidence="5" type="ORF">LTR16_005053</name>
</gene>
<evidence type="ECO:0000313" key="5">
    <source>
        <dbReference type="EMBL" id="KAK5253670.1"/>
    </source>
</evidence>
<dbReference type="InterPro" id="IPR026992">
    <property type="entry name" value="DIOX_N"/>
</dbReference>
<organism evidence="5 6">
    <name type="scientific">Cryomyces antarcticus</name>
    <dbReference type="NCBI Taxonomy" id="329879"/>
    <lineage>
        <taxon>Eukaryota</taxon>
        <taxon>Fungi</taxon>
        <taxon>Dikarya</taxon>
        <taxon>Ascomycota</taxon>
        <taxon>Pezizomycotina</taxon>
        <taxon>Dothideomycetes</taxon>
        <taxon>Dothideomycetes incertae sedis</taxon>
        <taxon>Cryomyces</taxon>
    </lineage>
</organism>
<dbReference type="InterPro" id="IPR050231">
    <property type="entry name" value="Iron_ascorbate_oxido_reductase"/>
</dbReference>
<evidence type="ECO:0000256" key="2">
    <source>
        <dbReference type="RuleBase" id="RU003682"/>
    </source>
</evidence>
<dbReference type="PANTHER" id="PTHR47990">
    <property type="entry name" value="2-OXOGLUTARATE (2OG) AND FE(II)-DEPENDENT OXYGENASE SUPERFAMILY PROTEIN-RELATED"/>
    <property type="match status" value="1"/>
</dbReference>
<feature type="non-terminal residue" evidence="5">
    <location>
        <position position="392"/>
    </location>
</feature>
<dbReference type="Proteomes" id="UP001357485">
    <property type="component" value="Unassembled WGS sequence"/>
</dbReference>
<dbReference type="EMBL" id="JAVRRA010008967">
    <property type="protein sequence ID" value="KAK5253670.1"/>
    <property type="molecule type" value="Genomic_DNA"/>
</dbReference>
<evidence type="ECO:0000256" key="3">
    <source>
        <dbReference type="SAM" id="MobiDB-lite"/>
    </source>
</evidence>
<dbReference type="InterPro" id="IPR005123">
    <property type="entry name" value="Oxoglu/Fe-dep_dioxygenase_dom"/>
</dbReference>
<dbReference type="SUPFAM" id="SSF51197">
    <property type="entry name" value="Clavaminate synthase-like"/>
    <property type="match status" value="1"/>
</dbReference>
<sequence length="392" mass="42988">MAIATATQAQEEKHVQWKGQESSELTPPVTPPCTTDDELAFADLPPCTTDDELAFADLPPFPSDIPTAPLLRISLSKLLAGSQEEEERLWKACCDLGFFYLDLRDDKDGGKGDERLLEDAASLFEVAKEVFDLPVAEKVKYDFKEKGSYYGYKGYGDGVIDKEGTKDRNEFYNTSKDDILNQTDPLPAPQLLHPHRPLFSSFIHHSHAIVTLILSILNTRLGLPASTLQSKHRLCAVSGDQVRFVKAPAQPADDRQTALGEHTDFGSVTVLFNRLGGLQVRVPGSGAWTFVRPLRGHAVVNLGDAVAKFTAGLLRSNIHRVVSPPGQQAALARYSLVYFARPEDDVVLKRLRGSRLVDEKVAGAGGEAAGEEEEVSSKEWILRRALGRRGVG</sequence>
<evidence type="ECO:0000313" key="6">
    <source>
        <dbReference type="Proteomes" id="UP001357485"/>
    </source>
</evidence>
<name>A0ABR0LWT1_9PEZI</name>
<protein>
    <recommendedName>
        <fullName evidence="4">Fe2OG dioxygenase domain-containing protein</fullName>
    </recommendedName>
</protein>
<accession>A0ABR0LWT1</accession>
<dbReference type="Pfam" id="PF03171">
    <property type="entry name" value="2OG-FeII_Oxy"/>
    <property type="match status" value="1"/>
</dbReference>
<feature type="domain" description="Fe2OG dioxygenase" evidence="4">
    <location>
        <begin position="238"/>
        <end position="342"/>
    </location>
</feature>
<reference evidence="5 6" key="1">
    <citation type="submission" date="2023-08" db="EMBL/GenBank/DDBJ databases">
        <title>Black Yeasts Isolated from many extreme environments.</title>
        <authorList>
            <person name="Coleine C."/>
            <person name="Stajich J.E."/>
            <person name="Selbmann L."/>
        </authorList>
    </citation>
    <scope>NUCLEOTIDE SEQUENCE [LARGE SCALE GENOMIC DNA]</scope>
    <source>
        <strain evidence="5 6">CCFEE 536</strain>
    </source>
</reference>
<comment type="similarity">
    <text evidence="1 2">Belongs to the iron/ascorbate-dependent oxidoreductase family.</text>
</comment>
<keyword evidence="2" id="KW-0408">Iron</keyword>
<comment type="caution">
    <text evidence="5">The sequence shown here is derived from an EMBL/GenBank/DDBJ whole genome shotgun (WGS) entry which is preliminary data.</text>
</comment>
<keyword evidence="6" id="KW-1185">Reference proteome</keyword>
<dbReference type="PROSITE" id="PS51471">
    <property type="entry name" value="FE2OG_OXY"/>
    <property type="match status" value="1"/>
</dbReference>
<dbReference type="Pfam" id="PF14226">
    <property type="entry name" value="DIOX_N"/>
    <property type="match status" value="1"/>
</dbReference>
<evidence type="ECO:0000256" key="1">
    <source>
        <dbReference type="ARBA" id="ARBA00008056"/>
    </source>
</evidence>